<evidence type="ECO:0000256" key="5">
    <source>
        <dbReference type="ARBA" id="ARBA00022989"/>
    </source>
</evidence>
<protein>
    <recommendedName>
        <fullName evidence="10">Biopolymer transporter ExbD</fullName>
    </recommendedName>
</protein>
<evidence type="ECO:0000256" key="3">
    <source>
        <dbReference type="ARBA" id="ARBA00022475"/>
    </source>
</evidence>
<evidence type="ECO:0008006" key="10">
    <source>
        <dbReference type="Google" id="ProtNLM"/>
    </source>
</evidence>
<evidence type="ECO:0000256" key="1">
    <source>
        <dbReference type="ARBA" id="ARBA00004162"/>
    </source>
</evidence>
<keyword evidence="9" id="KW-1185">Reference proteome</keyword>
<dbReference type="AlphaFoldDB" id="A9E0K9"/>
<evidence type="ECO:0000256" key="2">
    <source>
        <dbReference type="ARBA" id="ARBA00005811"/>
    </source>
</evidence>
<dbReference type="STRING" id="391587.KAOT1_05752"/>
<evidence type="ECO:0000256" key="6">
    <source>
        <dbReference type="ARBA" id="ARBA00023136"/>
    </source>
</evidence>
<dbReference type="GO" id="GO:0005886">
    <property type="term" value="C:plasma membrane"/>
    <property type="evidence" value="ECO:0007669"/>
    <property type="project" value="UniProtKB-SubCell"/>
</dbReference>
<dbReference type="PANTHER" id="PTHR30558:SF3">
    <property type="entry name" value="BIOPOLYMER TRANSPORT PROTEIN EXBD-RELATED"/>
    <property type="match status" value="1"/>
</dbReference>
<keyword evidence="7" id="KW-0653">Protein transport</keyword>
<keyword evidence="6" id="KW-0472">Membrane</keyword>
<evidence type="ECO:0000256" key="4">
    <source>
        <dbReference type="ARBA" id="ARBA00022692"/>
    </source>
</evidence>
<accession>A9E0K9</accession>
<dbReference type="Pfam" id="PF02472">
    <property type="entry name" value="ExbD"/>
    <property type="match status" value="1"/>
</dbReference>
<keyword evidence="5" id="KW-1133">Transmembrane helix</keyword>
<dbReference type="GO" id="GO:0015031">
    <property type="term" value="P:protein transport"/>
    <property type="evidence" value="ECO:0007669"/>
    <property type="project" value="UniProtKB-KW"/>
</dbReference>
<name>A9E0K9_9FLAO</name>
<dbReference type="InterPro" id="IPR003400">
    <property type="entry name" value="ExbD"/>
</dbReference>
<comment type="subcellular location">
    <subcellularLocation>
        <location evidence="1">Cell membrane</location>
        <topology evidence="1">Single-pass membrane protein</topology>
    </subcellularLocation>
    <subcellularLocation>
        <location evidence="7">Cell membrane</location>
        <topology evidence="7">Single-pass type II membrane protein</topology>
    </subcellularLocation>
</comment>
<dbReference type="eggNOG" id="COG0848">
    <property type="taxonomic scope" value="Bacteria"/>
</dbReference>
<dbReference type="GO" id="GO:0022857">
    <property type="term" value="F:transmembrane transporter activity"/>
    <property type="evidence" value="ECO:0007669"/>
    <property type="project" value="InterPro"/>
</dbReference>
<keyword evidence="4 7" id="KW-0812">Transmembrane</keyword>
<evidence type="ECO:0000256" key="7">
    <source>
        <dbReference type="RuleBase" id="RU003879"/>
    </source>
</evidence>
<dbReference type="HOGENOM" id="CLU_114443_0_0_10"/>
<comment type="caution">
    <text evidence="8">The sequence shown here is derived from an EMBL/GenBank/DDBJ whole genome shotgun (WGS) entry which is preliminary data.</text>
</comment>
<keyword evidence="7" id="KW-0813">Transport</keyword>
<proteinExistence type="inferred from homology"/>
<gene>
    <name evidence="8" type="ORF">KAOT1_05752</name>
</gene>
<keyword evidence="3" id="KW-1003">Cell membrane</keyword>
<dbReference type="Proteomes" id="UP000002945">
    <property type="component" value="Unassembled WGS sequence"/>
</dbReference>
<comment type="similarity">
    <text evidence="2 7">Belongs to the ExbD/TolR family.</text>
</comment>
<reference evidence="8 9" key="1">
    <citation type="journal article" date="2011" name="J. Bacteriol.">
        <title>Genome sequence of the algicidal bacterium Kordia algicida OT-1.</title>
        <authorList>
            <person name="Lee H.S."/>
            <person name="Kang S.G."/>
            <person name="Kwon K.K."/>
            <person name="Lee J.H."/>
            <person name="Kim S.J."/>
        </authorList>
    </citation>
    <scope>NUCLEOTIDE SEQUENCE [LARGE SCALE GENOMIC DNA]</scope>
    <source>
        <strain evidence="8 9">OT-1</strain>
    </source>
</reference>
<sequence length="184" mass="20792">MSRRTISGINAGSMADIAFLLLIFFLVTTTFEEDEGIKGVIPKPCPEGVDCSSEIPEKNIFTIRLNRNNELMANNEEISIDELRNDVKAFIDNNGDQSCDYCHGLKKTNLSDSPLKAVISIHTDREASYDRYIGIQNELAGAYYELRRDLCKAKFGKAIEDLTEEELKILQDSYPFRITEAELN</sequence>
<evidence type="ECO:0000313" key="9">
    <source>
        <dbReference type="Proteomes" id="UP000002945"/>
    </source>
</evidence>
<dbReference type="EMBL" id="ABIB01000006">
    <property type="protein sequence ID" value="EDP95884.1"/>
    <property type="molecule type" value="Genomic_DNA"/>
</dbReference>
<organism evidence="8 9">
    <name type="scientific">Kordia algicida OT-1</name>
    <dbReference type="NCBI Taxonomy" id="391587"/>
    <lineage>
        <taxon>Bacteria</taxon>
        <taxon>Pseudomonadati</taxon>
        <taxon>Bacteroidota</taxon>
        <taxon>Flavobacteriia</taxon>
        <taxon>Flavobacteriales</taxon>
        <taxon>Flavobacteriaceae</taxon>
        <taxon>Kordia</taxon>
    </lineage>
</organism>
<dbReference type="PANTHER" id="PTHR30558">
    <property type="entry name" value="EXBD MEMBRANE COMPONENT OF PMF-DRIVEN MACROMOLECULE IMPORT SYSTEM"/>
    <property type="match status" value="1"/>
</dbReference>
<evidence type="ECO:0000313" key="8">
    <source>
        <dbReference type="EMBL" id="EDP95884.1"/>
    </source>
</evidence>